<keyword evidence="3 5" id="KW-0067">ATP-binding</keyword>
<evidence type="ECO:0000259" key="4">
    <source>
        <dbReference type="PROSITE" id="PS50893"/>
    </source>
</evidence>
<dbReference type="GO" id="GO:0005524">
    <property type="term" value="F:ATP binding"/>
    <property type="evidence" value="ECO:0007669"/>
    <property type="project" value="UniProtKB-KW"/>
</dbReference>
<dbReference type="Pfam" id="PF00005">
    <property type="entry name" value="ABC_tran"/>
    <property type="match status" value="1"/>
</dbReference>
<dbReference type="PROSITE" id="PS50893">
    <property type="entry name" value="ABC_TRANSPORTER_2"/>
    <property type="match status" value="1"/>
</dbReference>
<dbReference type="SMART" id="SM00382">
    <property type="entry name" value="AAA"/>
    <property type="match status" value="1"/>
</dbReference>
<name>A0ABU4G6U5_9BACL</name>
<accession>A0ABU4G6U5</accession>
<dbReference type="EMBL" id="JAUBDI010000003">
    <property type="protein sequence ID" value="MDW0112699.1"/>
    <property type="molecule type" value="Genomic_DNA"/>
</dbReference>
<evidence type="ECO:0000256" key="1">
    <source>
        <dbReference type="ARBA" id="ARBA00022448"/>
    </source>
</evidence>
<proteinExistence type="predicted"/>
<evidence type="ECO:0000313" key="6">
    <source>
        <dbReference type="Proteomes" id="UP001282284"/>
    </source>
</evidence>
<dbReference type="InterPro" id="IPR017871">
    <property type="entry name" value="ABC_transporter-like_CS"/>
</dbReference>
<reference evidence="5 6" key="1">
    <citation type="submission" date="2023-06" db="EMBL/GenBank/DDBJ databases">
        <title>Sporosarcina sp. nov., isolated from Korean traditional fermented seafood 'Jeotgal'.</title>
        <authorList>
            <person name="Yang A.I."/>
            <person name="Shin N.-R."/>
        </authorList>
    </citation>
    <scope>NUCLEOTIDE SEQUENCE [LARGE SCALE GENOMIC DNA]</scope>
    <source>
        <strain evidence="5 6">KCTC13119</strain>
    </source>
</reference>
<dbReference type="InterPro" id="IPR027417">
    <property type="entry name" value="P-loop_NTPase"/>
</dbReference>
<feature type="domain" description="ABC transporter" evidence="4">
    <location>
        <begin position="2"/>
        <end position="230"/>
    </location>
</feature>
<dbReference type="PANTHER" id="PTHR42939:SF1">
    <property type="entry name" value="ABC TRANSPORTER ATP-BINDING PROTEIN ALBC-RELATED"/>
    <property type="match status" value="1"/>
</dbReference>
<dbReference type="Proteomes" id="UP001282284">
    <property type="component" value="Unassembled WGS sequence"/>
</dbReference>
<dbReference type="InterPro" id="IPR003593">
    <property type="entry name" value="AAA+_ATPase"/>
</dbReference>
<dbReference type="SUPFAM" id="SSF52540">
    <property type="entry name" value="P-loop containing nucleoside triphosphate hydrolases"/>
    <property type="match status" value="1"/>
</dbReference>
<sequence length="296" mass="34035">MLKLSNVSIAYQHKVILDELDLTAHKGEIIGVVAPNGTGKTTLFNVIANFVKPDKGQVVFGGKHTYRNEREELHIHKQLVTFPEQKDLFEELSGIDHLKLYAKLWQGNSKNVPMIVERLQMGHYVKRKVGTYSLGMRQRLCFAMMMAADTPMMLMDEVMNGLDVDNVALLSECLLDMKSDKLIFVASHLLENLDLYADRVLFLKDGTFIHEQRFTSQNERFLKIEMSPEQYTALKKDLTLPKQHVYVANHLLCLPLDGLSMEQQTEWMEIMLPYNEKVMTVGPMGTAEYYEMYYSS</sequence>
<evidence type="ECO:0000313" key="5">
    <source>
        <dbReference type="EMBL" id="MDW0112699.1"/>
    </source>
</evidence>
<organism evidence="5 6">
    <name type="scientific">Sporosarcina saromensis</name>
    <dbReference type="NCBI Taxonomy" id="359365"/>
    <lineage>
        <taxon>Bacteria</taxon>
        <taxon>Bacillati</taxon>
        <taxon>Bacillota</taxon>
        <taxon>Bacilli</taxon>
        <taxon>Bacillales</taxon>
        <taxon>Caryophanaceae</taxon>
        <taxon>Sporosarcina</taxon>
    </lineage>
</organism>
<keyword evidence="6" id="KW-1185">Reference proteome</keyword>
<dbReference type="InterPro" id="IPR003439">
    <property type="entry name" value="ABC_transporter-like_ATP-bd"/>
</dbReference>
<dbReference type="PROSITE" id="PS00211">
    <property type="entry name" value="ABC_TRANSPORTER_1"/>
    <property type="match status" value="1"/>
</dbReference>
<protein>
    <submittedName>
        <fullName evidence="5">ABC transporter ATP-binding protein</fullName>
    </submittedName>
</protein>
<dbReference type="CDD" id="cd03230">
    <property type="entry name" value="ABC_DR_subfamily_A"/>
    <property type="match status" value="1"/>
</dbReference>
<dbReference type="Gene3D" id="3.40.50.300">
    <property type="entry name" value="P-loop containing nucleotide triphosphate hydrolases"/>
    <property type="match status" value="1"/>
</dbReference>
<dbReference type="PANTHER" id="PTHR42939">
    <property type="entry name" value="ABC TRANSPORTER ATP-BINDING PROTEIN ALBC-RELATED"/>
    <property type="match status" value="1"/>
</dbReference>
<dbReference type="InterPro" id="IPR051782">
    <property type="entry name" value="ABC_Transporter_VariousFunc"/>
</dbReference>
<dbReference type="RefSeq" id="WP_317942576.1">
    <property type="nucleotide sequence ID" value="NZ_JAUBDI010000003.1"/>
</dbReference>
<evidence type="ECO:0000256" key="2">
    <source>
        <dbReference type="ARBA" id="ARBA00022741"/>
    </source>
</evidence>
<evidence type="ECO:0000256" key="3">
    <source>
        <dbReference type="ARBA" id="ARBA00022840"/>
    </source>
</evidence>
<gene>
    <name evidence="5" type="ORF">QT711_05845</name>
</gene>
<comment type="caution">
    <text evidence="5">The sequence shown here is derived from an EMBL/GenBank/DDBJ whole genome shotgun (WGS) entry which is preliminary data.</text>
</comment>
<keyword evidence="1" id="KW-0813">Transport</keyword>
<keyword evidence="2" id="KW-0547">Nucleotide-binding</keyword>